<sequence>MVDLKSFQKNKQLQINEYFDNYLCVIRIKKCITAANNCGSILISLLIEGIFVRMNVDSETAVFCVGKHLLKKMGSPMLKNCQTLGGLHWIHLFNIRNNHCINGASQK</sequence>
<name>A0A0C2JBC9_THEKT</name>
<organism evidence="1 2">
    <name type="scientific">Thelohanellus kitauei</name>
    <name type="common">Myxosporean</name>
    <dbReference type="NCBI Taxonomy" id="669202"/>
    <lineage>
        <taxon>Eukaryota</taxon>
        <taxon>Metazoa</taxon>
        <taxon>Cnidaria</taxon>
        <taxon>Myxozoa</taxon>
        <taxon>Myxosporea</taxon>
        <taxon>Bivalvulida</taxon>
        <taxon>Platysporina</taxon>
        <taxon>Myxobolidae</taxon>
        <taxon>Thelohanellus</taxon>
    </lineage>
</organism>
<accession>A0A0C2JBC9</accession>
<dbReference type="Proteomes" id="UP000031668">
    <property type="component" value="Unassembled WGS sequence"/>
</dbReference>
<evidence type="ECO:0000313" key="2">
    <source>
        <dbReference type="Proteomes" id="UP000031668"/>
    </source>
</evidence>
<proteinExistence type="predicted"/>
<gene>
    <name evidence="1" type="ORF">RF11_15962</name>
</gene>
<evidence type="ECO:0000313" key="1">
    <source>
        <dbReference type="EMBL" id="KII66503.1"/>
    </source>
</evidence>
<reference evidence="1 2" key="1">
    <citation type="journal article" date="2014" name="Genome Biol. Evol.">
        <title>The genome of the myxosporean Thelohanellus kitauei shows adaptations to nutrient acquisition within its fish host.</title>
        <authorList>
            <person name="Yang Y."/>
            <person name="Xiong J."/>
            <person name="Zhou Z."/>
            <person name="Huo F."/>
            <person name="Miao W."/>
            <person name="Ran C."/>
            <person name="Liu Y."/>
            <person name="Zhang J."/>
            <person name="Feng J."/>
            <person name="Wang M."/>
            <person name="Wang M."/>
            <person name="Wang L."/>
            <person name="Yao B."/>
        </authorList>
    </citation>
    <scope>NUCLEOTIDE SEQUENCE [LARGE SCALE GENOMIC DNA]</scope>
    <source>
        <strain evidence="1">Wuqing</strain>
    </source>
</reference>
<comment type="caution">
    <text evidence="1">The sequence shown here is derived from an EMBL/GenBank/DDBJ whole genome shotgun (WGS) entry which is preliminary data.</text>
</comment>
<dbReference type="AlphaFoldDB" id="A0A0C2JBC9"/>
<keyword evidence="2" id="KW-1185">Reference proteome</keyword>
<protein>
    <submittedName>
        <fullName evidence="1">Uncharacterized protein</fullName>
    </submittedName>
</protein>
<dbReference type="EMBL" id="JWZT01003512">
    <property type="protein sequence ID" value="KII66503.1"/>
    <property type="molecule type" value="Genomic_DNA"/>
</dbReference>